<dbReference type="AlphaFoldDB" id="A0A379C491"/>
<dbReference type="InterPro" id="IPR023964">
    <property type="entry name" value="Bacteriocin_CLOSPO-01332_put"/>
</dbReference>
<evidence type="ECO:0000313" key="2">
    <source>
        <dbReference type="Proteomes" id="UP000255517"/>
    </source>
</evidence>
<accession>A0A379C491</accession>
<dbReference type="OrthoDB" id="2061509at2"/>
<organism evidence="1 2">
    <name type="scientific">Peptoniphilus lacrimalis</name>
    <dbReference type="NCBI Taxonomy" id="33031"/>
    <lineage>
        <taxon>Bacteria</taxon>
        <taxon>Bacillati</taxon>
        <taxon>Bacillota</taxon>
        <taxon>Tissierellia</taxon>
        <taxon>Tissierellales</taxon>
        <taxon>Peptoniphilaceae</taxon>
        <taxon>Peptoniphilus</taxon>
    </lineage>
</organism>
<dbReference type="STRING" id="1122949.GCA_000378725_01719"/>
<sequence length="66" mass="7045">MKLINPLGRKPGDGVKPLSCMCSNTYATTRGEDRCFKCGCSCSSPKHSAANSSEAFWTVRGSGDIE</sequence>
<dbReference type="RefSeq" id="WP_019035325.1">
    <property type="nucleotide sequence ID" value="NZ_UGSZ01000001.1"/>
</dbReference>
<protein>
    <submittedName>
        <fullName evidence="1">Putative bacteriocin, CLOSPO_01332 family</fullName>
    </submittedName>
</protein>
<name>A0A379C491_9FIRM</name>
<gene>
    <name evidence="1" type="ORF">NCTC13149_00721</name>
</gene>
<proteinExistence type="predicted"/>
<dbReference type="NCBIfam" id="TIGR04067">
    <property type="entry name" value="oc_CLOSPO_01332"/>
    <property type="match status" value="1"/>
</dbReference>
<dbReference type="EMBL" id="UGSZ01000001">
    <property type="protein sequence ID" value="SUB56908.1"/>
    <property type="molecule type" value="Genomic_DNA"/>
</dbReference>
<evidence type="ECO:0000313" key="1">
    <source>
        <dbReference type="EMBL" id="SUB56908.1"/>
    </source>
</evidence>
<dbReference type="Proteomes" id="UP000255517">
    <property type="component" value="Unassembled WGS sequence"/>
</dbReference>
<reference evidence="1 2" key="1">
    <citation type="submission" date="2018-06" db="EMBL/GenBank/DDBJ databases">
        <authorList>
            <consortium name="Pathogen Informatics"/>
            <person name="Doyle S."/>
        </authorList>
    </citation>
    <scope>NUCLEOTIDE SEQUENCE [LARGE SCALE GENOMIC DNA]</scope>
    <source>
        <strain evidence="1 2">NCTC13149</strain>
    </source>
</reference>